<comment type="similarity">
    <text evidence="1 2">Belongs to the outer membrane factor (OMF) (TC 1.B.17) family.</text>
</comment>
<keyword evidence="2" id="KW-0472">Membrane</keyword>
<organism evidence="4 5">
    <name type="scientific">Acetobacter tropicalis</name>
    <dbReference type="NCBI Taxonomy" id="104102"/>
    <lineage>
        <taxon>Bacteria</taxon>
        <taxon>Pseudomonadati</taxon>
        <taxon>Pseudomonadota</taxon>
        <taxon>Alphaproteobacteria</taxon>
        <taxon>Acetobacterales</taxon>
        <taxon>Acetobacteraceae</taxon>
        <taxon>Acetobacter</taxon>
    </lineage>
</organism>
<evidence type="ECO:0000256" key="1">
    <source>
        <dbReference type="ARBA" id="ARBA00007613"/>
    </source>
</evidence>
<dbReference type="EMBL" id="JOKM01000002">
    <property type="protein sequence ID" value="KGB26728.1"/>
    <property type="molecule type" value="Genomic_DNA"/>
</dbReference>
<dbReference type="GO" id="GO:0009279">
    <property type="term" value="C:cell outer membrane"/>
    <property type="evidence" value="ECO:0007669"/>
    <property type="project" value="UniProtKB-SubCell"/>
</dbReference>
<keyword evidence="5" id="KW-1185">Reference proteome</keyword>
<dbReference type="SUPFAM" id="SSF56954">
    <property type="entry name" value="Outer membrane efflux proteins (OEP)"/>
    <property type="match status" value="1"/>
</dbReference>
<keyword evidence="2" id="KW-0998">Cell outer membrane</keyword>
<comment type="function">
    <text evidence="2">CyaE is necessary for transport of calmodulin-sensitive adenylate cyclase-hemolysin (cyclolysin).</text>
</comment>
<keyword evidence="2" id="KW-0354">Hemolysis</keyword>
<dbReference type="RefSeq" id="WP_035377114.1">
    <property type="nucleotide sequence ID" value="NZ_JACAOJ010000023.1"/>
</dbReference>
<proteinExistence type="inferred from homology"/>
<keyword evidence="2" id="KW-0204">Cytolysis</keyword>
<dbReference type="Gene3D" id="1.20.1600.10">
    <property type="entry name" value="Outer membrane efflux proteins (OEP)"/>
    <property type="match status" value="1"/>
</dbReference>
<dbReference type="AlphaFoldDB" id="A0A095BD78"/>
<dbReference type="PANTHER" id="PTHR30203">
    <property type="entry name" value="OUTER MEMBRANE CATION EFFLUX PROTEIN"/>
    <property type="match status" value="1"/>
</dbReference>
<evidence type="ECO:0000313" key="4">
    <source>
        <dbReference type="EMBL" id="KGB26728.1"/>
    </source>
</evidence>
<dbReference type="Pfam" id="PF02321">
    <property type="entry name" value="OEP"/>
    <property type="match status" value="2"/>
</dbReference>
<reference evidence="4 5" key="1">
    <citation type="submission" date="2014-06" db="EMBL/GenBank/DDBJ databases">
        <title>Functional and comparative genomic analyses of the Drosophila gut microbiota identify candidate symbiosis factors.</title>
        <authorList>
            <person name="Newell P.D."/>
            <person name="Chaston J.M."/>
            <person name="Douglas A.E."/>
        </authorList>
    </citation>
    <scope>NUCLEOTIDE SEQUENCE [LARGE SCALE GENOMIC DNA]</scope>
    <source>
        <strain evidence="4 5">DmCS_006</strain>
    </source>
</reference>
<keyword evidence="2" id="KW-0813">Transport</keyword>
<dbReference type="PANTHER" id="PTHR30203:SF29">
    <property type="entry name" value="PROTEIN CYAE"/>
    <property type="match status" value="1"/>
</dbReference>
<dbReference type="GO" id="GO:0015562">
    <property type="term" value="F:efflux transmembrane transporter activity"/>
    <property type="evidence" value="ECO:0007669"/>
    <property type="project" value="InterPro"/>
</dbReference>
<evidence type="ECO:0000256" key="3">
    <source>
        <dbReference type="SAM" id="SignalP"/>
    </source>
</evidence>
<sequence length="539" mass="56754">MMRFSRPCSTLWHPLALLLLSSCATQALETAPERADTPWQPNVSEKGEILPGKSQTGHGLKIPADFTLPANQALGPRAPDAEINSTHPYSLAELIDIAQSSNPTTRIAWNTARDAALAVGITRTAYLPHLSATVVGGYTHQHNNGGNPSLSNAGQIGEGANDLINQAEGLTDGVRNRNSGSGEVQTLSMEWLLFDFGKREAIINAAKQAQLANNILFTAAHQKVIYDVTLAFYTHAAAGARVVLVQQAVTNAHSVQAAAEMRLKQGQGTIVDVTQARQMTAQAELRLVQAQNAAENTYLDLMTAMGISPNTRLQTTNVSNRALTMADARLTDDMVRQAVAQRPDVLAAYASAKASQSRIAAAKAEFLPKVFVSGNVAYSTGQLALSSVPGVGSDSSPTLNLSTNNFSSLILGGITVPVFDGGMRAAVLRQVKNQADSAQTLLRKTVDESVKQIIVAENSVHASLSAYTAATKLLTASQTAFDAAFAAYRNGVGSITQATMAQTGLLDAQLGKSDAYYASLIAASSLAFATGSIQPNPPA</sequence>
<dbReference type="Proteomes" id="UP000029448">
    <property type="component" value="Unassembled WGS sequence"/>
</dbReference>
<dbReference type="InterPro" id="IPR010131">
    <property type="entry name" value="MdtP/NodT-like"/>
</dbReference>
<dbReference type="GeneID" id="89478443"/>
<dbReference type="STRING" id="104102.AtDm6_0092"/>
<evidence type="ECO:0000313" key="5">
    <source>
        <dbReference type="Proteomes" id="UP000029448"/>
    </source>
</evidence>
<dbReference type="PATRIC" id="fig|104102.7.peg.92"/>
<accession>A0A095BD78</accession>
<feature type="signal peptide" evidence="3">
    <location>
        <begin position="1"/>
        <end position="27"/>
    </location>
</feature>
<comment type="caution">
    <text evidence="4">The sequence shown here is derived from an EMBL/GenBank/DDBJ whole genome shotgun (WGS) entry which is preliminary data.</text>
</comment>
<dbReference type="InterPro" id="IPR028351">
    <property type="entry name" value="CyaE"/>
</dbReference>
<gene>
    <name evidence="4" type="ORF">AtDm6_0092</name>
</gene>
<protein>
    <recommendedName>
        <fullName evidence="2">Protein CyaE</fullName>
    </recommendedName>
</protein>
<feature type="chain" id="PRO_5001913174" description="Protein CyaE" evidence="3">
    <location>
        <begin position="28"/>
        <end position="539"/>
    </location>
</feature>
<evidence type="ECO:0000256" key="2">
    <source>
        <dbReference type="PIRNR" id="PIRNR001892"/>
    </source>
</evidence>
<comment type="subcellular location">
    <subcellularLocation>
        <location evidence="2">Cell outer membrane</location>
        <topology evidence="2">Peripheral membrane protein</topology>
    </subcellularLocation>
</comment>
<dbReference type="GO" id="GO:0031640">
    <property type="term" value="P:killing of cells of another organism"/>
    <property type="evidence" value="ECO:0007669"/>
    <property type="project" value="UniProtKB-KW"/>
</dbReference>
<keyword evidence="3" id="KW-0732">Signal</keyword>
<dbReference type="PIRSF" id="PIRSF001892">
    <property type="entry name" value="CyaE"/>
    <property type="match status" value="1"/>
</dbReference>
<dbReference type="PROSITE" id="PS51257">
    <property type="entry name" value="PROKAR_LIPOPROTEIN"/>
    <property type="match status" value="1"/>
</dbReference>
<name>A0A095BD78_9PROT</name>
<dbReference type="InterPro" id="IPR003423">
    <property type="entry name" value="OMP_efflux"/>
</dbReference>